<reference evidence="1" key="1">
    <citation type="submission" date="2018-02" db="EMBL/GenBank/DDBJ databases">
        <title>Rhizophora mucronata_Transcriptome.</title>
        <authorList>
            <person name="Meera S.P."/>
            <person name="Sreeshan A."/>
            <person name="Augustine A."/>
        </authorList>
    </citation>
    <scope>NUCLEOTIDE SEQUENCE</scope>
    <source>
        <tissue evidence="1">Leaf</tissue>
    </source>
</reference>
<sequence length="62" mass="7466">MPIDFPSHGQDLYQVWFPNYGSLKQNKAEEVWLFTEYHYVFSARWKRTCQSEGLTVLQQPNR</sequence>
<dbReference type="AlphaFoldDB" id="A0A2P2LXW0"/>
<protein>
    <submittedName>
        <fullName evidence="1">Beta-glucosidase 11-like isoform X2</fullName>
    </submittedName>
</protein>
<proteinExistence type="predicted"/>
<name>A0A2P2LXW0_RHIMU</name>
<evidence type="ECO:0000313" key="1">
    <source>
        <dbReference type="EMBL" id="MBX22803.1"/>
    </source>
</evidence>
<organism evidence="1">
    <name type="scientific">Rhizophora mucronata</name>
    <name type="common">Asiatic mangrove</name>
    <dbReference type="NCBI Taxonomy" id="61149"/>
    <lineage>
        <taxon>Eukaryota</taxon>
        <taxon>Viridiplantae</taxon>
        <taxon>Streptophyta</taxon>
        <taxon>Embryophyta</taxon>
        <taxon>Tracheophyta</taxon>
        <taxon>Spermatophyta</taxon>
        <taxon>Magnoliopsida</taxon>
        <taxon>eudicotyledons</taxon>
        <taxon>Gunneridae</taxon>
        <taxon>Pentapetalae</taxon>
        <taxon>rosids</taxon>
        <taxon>fabids</taxon>
        <taxon>Malpighiales</taxon>
        <taxon>Rhizophoraceae</taxon>
        <taxon>Rhizophora</taxon>
    </lineage>
</organism>
<accession>A0A2P2LXW0</accession>
<dbReference type="EMBL" id="GGEC01042319">
    <property type="protein sequence ID" value="MBX22803.1"/>
    <property type="molecule type" value="Transcribed_RNA"/>
</dbReference>